<reference evidence="1 2" key="1">
    <citation type="journal article" date="2021" name="Environ. Microbiol.">
        <title>Genetic insights into the dark matter of the mammalian gut microbiota through targeted genome reconstruction.</title>
        <authorList>
            <person name="Lugli G.A."/>
            <person name="Alessandri G."/>
            <person name="Milani C."/>
            <person name="Viappiani A."/>
            <person name="Fontana F."/>
            <person name="Tarracchini C."/>
            <person name="Mancabelli L."/>
            <person name="Argentini C."/>
            <person name="Ruiz L."/>
            <person name="Margolles A."/>
            <person name="van Sinderen D."/>
            <person name="Turroni F."/>
            <person name="Ventura M."/>
        </authorList>
    </citation>
    <scope>NUCLEOTIDE SEQUENCE [LARGE SCALE GENOMIC DNA]</scope>
    <source>
        <strain evidence="1 2">MA1</strain>
    </source>
</reference>
<name>A0ABS9VWD0_9BIFI</name>
<reference evidence="1 2" key="2">
    <citation type="journal article" date="2021" name="Syst. Appl. Microbiol.">
        <title>Phylogenetic classification of ten novel species belonging to the genus Bifidobacterium comprising B. phasiani sp. nov., B. pongonis sp. nov., B. saguinibicoloris sp. nov., B. colobi sp. nov., B. simiiventris sp. nov., B. santillanense sp. nov., B. miconis sp. nov., B. amazonense sp. nov., B. pluvialisilvae sp. nov., and B. miconisargentati sp. nov.</title>
        <authorList>
            <person name="Lugli G.A."/>
            <person name="Calvete-Torre I."/>
            <person name="Alessandri G."/>
            <person name="Milani C."/>
            <person name="Turroni F."/>
            <person name="Laiolo P."/>
            <person name="Ossiprandi M.C."/>
            <person name="Margolles A."/>
            <person name="Ruiz L."/>
            <person name="Ventura M."/>
        </authorList>
    </citation>
    <scope>NUCLEOTIDE SEQUENCE [LARGE SCALE GENOMIC DNA]</scope>
    <source>
        <strain evidence="1 2">MA1</strain>
    </source>
</reference>
<evidence type="ECO:0000313" key="1">
    <source>
        <dbReference type="EMBL" id="MCH9276110.1"/>
    </source>
</evidence>
<proteinExistence type="predicted"/>
<keyword evidence="2" id="KW-1185">Reference proteome</keyword>
<evidence type="ECO:0008006" key="3">
    <source>
        <dbReference type="Google" id="ProtNLM"/>
    </source>
</evidence>
<gene>
    <name evidence="1" type="ORF">JS533_007480</name>
</gene>
<protein>
    <recommendedName>
        <fullName evidence="3">PhnA protein</fullName>
    </recommendedName>
</protein>
<comment type="caution">
    <text evidence="1">The sequence shown here is derived from an EMBL/GenBank/DDBJ whole genome shotgun (WGS) entry which is preliminary data.</text>
</comment>
<dbReference type="RefSeq" id="WP_241513812.1">
    <property type="nucleotide sequence ID" value="NZ_JAFEJT020000027.1"/>
</dbReference>
<dbReference type="Proteomes" id="UP000710815">
    <property type="component" value="Unassembled WGS sequence"/>
</dbReference>
<accession>A0ABS9VWD0</accession>
<dbReference type="EMBL" id="JAFEJT020000027">
    <property type="protein sequence ID" value="MCH9276110.1"/>
    <property type="molecule type" value="Genomic_DNA"/>
</dbReference>
<organism evidence="1 2">
    <name type="scientific">Bifidobacterium amazonense</name>
    <dbReference type="NCBI Taxonomy" id="2809027"/>
    <lineage>
        <taxon>Bacteria</taxon>
        <taxon>Bacillati</taxon>
        <taxon>Actinomycetota</taxon>
        <taxon>Actinomycetes</taxon>
        <taxon>Bifidobacteriales</taxon>
        <taxon>Bifidobacteriaceae</taxon>
        <taxon>Bifidobacterium</taxon>
    </lineage>
</organism>
<evidence type="ECO:0000313" key="2">
    <source>
        <dbReference type="Proteomes" id="UP000710815"/>
    </source>
</evidence>
<sequence length="276" mass="31048">MENTPDCPRCGKPITIDRMTICPACANELQRRIEWLGQIGMPTLQQVAYRKARFGQKAIRSGNKAFAPTPFDLEAQQVYVTAEATLQQTGGILDIRPLGYDRREQPRTLRDWVYLCPQLVRQMPQLVRTPGAAGMLDRIVKACDMVSAKITRPGEKRLVGVCTNCLTFRPPVRTPIYATETDGYAVCPACGTFLTLNDVRLAYLKGAGLLHITRTQSEAARWVRENTGVQVTGKDLKNWRTRGKMPSTRHVEGPYWAWNIIELLECAEARLKTGNR</sequence>